<dbReference type="KEGG" id="cem:LH23_04035"/>
<dbReference type="AlphaFoldDB" id="A0AAN0S2H8"/>
<proteinExistence type="predicted"/>
<dbReference type="Proteomes" id="UP000029516">
    <property type="component" value="Chromosome"/>
</dbReference>
<gene>
    <name evidence="1" type="ORF">LH23_04035</name>
</gene>
<evidence type="ECO:0000313" key="1">
    <source>
        <dbReference type="EMBL" id="AIR59850.1"/>
    </source>
</evidence>
<dbReference type="EMBL" id="CP009458">
    <property type="protein sequence ID" value="AIR59850.1"/>
    <property type="molecule type" value="Genomic_DNA"/>
</dbReference>
<reference evidence="1 2" key="1">
    <citation type="submission" date="2014-09" db="EMBL/GenBank/DDBJ databases">
        <authorList>
            <person name="Chan K.-G."/>
        </authorList>
    </citation>
    <scope>NUCLEOTIDE SEQUENCE [LARGE SCALE GENOMIC DNA]</scope>
    <source>
        <strain evidence="1 2">M006</strain>
    </source>
</reference>
<name>A0AAN0S2H8_9ENTR</name>
<protein>
    <submittedName>
        <fullName evidence="1">Uncharacterized protein</fullName>
    </submittedName>
</protein>
<evidence type="ECO:0000313" key="2">
    <source>
        <dbReference type="Proteomes" id="UP000029516"/>
    </source>
</evidence>
<sequence>MKCFFVDGRYIFLFPFERGLGARKKEPPDALIPQGKGRKQKLWETLFIPSPFQGEGKRSIDIVTVR</sequence>
<organism evidence="1 2">
    <name type="scientific">Cedecea neteri</name>
    <dbReference type="NCBI Taxonomy" id="158822"/>
    <lineage>
        <taxon>Bacteria</taxon>
        <taxon>Pseudomonadati</taxon>
        <taxon>Pseudomonadota</taxon>
        <taxon>Gammaproteobacteria</taxon>
        <taxon>Enterobacterales</taxon>
        <taxon>Enterobacteriaceae</taxon>
        <taxon>Cedecea</taxon>
    </lineage>
</organism>
<accession>A0AAN0S2H8</accession>